<reference evidence="2" key="1">
    <citation type="submission" date="2019-11" db="EMBL/GenBank/DDBJ databases">
        <title>Leishmania tarentolae CDS.</title>
        <authorList>
            <person name="Goto Y."/>
            <person name="Yamagishi J."/>
        </authorList>
    </citation>
    <scope>NUCLEOTIDE SEQUENCE [LARGE SCALE GENOMIC DNA]</scope>
    <source>
        <strain evidence="2">Parrot Tar II</strain>
    </source>
</reference>
<gene>
    <name evidence="2" type="ORF">LtaPh_1702800</name>
</gene>
<protein>
    <submittedName>
        <fullName evidence="2">Uncharacterized protein</fullName>
    </submittedName>
</protein>
<feature type="compositionally biased region" description="Low complexity" evidence="1">
    <location>
        <begin position="605"/>
        <end position="628"/>
    </location>
</feature>
<evidence type="ECO:0000313" key="3">
    <source>
        <dbReference type="Proteomes" id="UP000419144"/>
    </source>
</evidence>
<feature type="compositionally biased region" description="Polar residues" evidence="1">
    <location>
        <begin position="203"/>
        <end position="213"/>
    </location>
</feature>
<keyword evidence="3" id="KW-1185">Reference proteome</keyword>
<feature type="region of interest" description="Disordered" evidence="1">
    <location>
        <begin position="532"/>
        <end position="553"/>
    </location>
</feature>
<feature type="compositionally biased region" description="Low complexity" evidence="1">
    <location>
        <begin position="393"/>
        <end position="411"/>
    </location>
</feature>
<dbReference type="Proteomes" id="UP000419144">
    <property type="component" value="Unassembled WGS sequence"/>
</dbReference>
<feature type="region of interest" description="Disordered" evidence="1">
    <location>
        <begin position="564"/>
        <end position="583"/>
    </location>
</feature>
<accession>A0A640KEF4</accession>
<feature type="compositionally biased region" description="Polar residues" evidence="1">
    <location>
        <begin position="158"/>
        <end position="175"/>
    </location>
</feature>
<dbReference type="EMBL" id="BLBS01000022">
    <property type="protein sequence ID" value="GET87581.1"/>
    <property type="molecule type" value="Genomic_DNA"/>
</dbReference>
<name>A0A640KEF4_LEITA</name>
<feature type="compositionally biased region" description="Polar residues" evidence="1">
    <location>
        <begin position="574"/>
        <end position="583"/>
    </location>
</feature>
<dbReference type="VEuPathDB" id="TriTrypDB:LtaPh_1702800"/>
<feature type="region of interest" description="Disordered" evidence="1">
    <location>
        <begin position="1"/>
        <end position="28"/>
    </location>
</feature>
<feature type="compositionally biased region" description="Low complexity" evidence="1">
    <location>
        <begin position="15"/>
        <end position="26"/>
    </location>
</feature>
<sequence length="819" mass="85394">MSSQPVPTSSPRPSGAAGAALPTAAPQKDGVSELMAAIQSVLEEHNVSDARFVLEIPSTSTAVSTAANTGNAAAPERQGVGNASSMTAPIDSSAPSTGGGTITTTLLMGMRATPAAIPTPPPEHQRPPPRVRTPSAQNRPPITPHTRLLQEHALLEPCTSNSASPLNDTISSLTETARPAPEEVAGDARGTQKTPAEVVQDVPATSITAQLPTQPHPPPPRHPSNTIASDDPTGALTDGVASGVRRVSEQLAHDLAAAEVQMSRKEILQKFVGRSAILEDRRQREAQQQSQASKLLWDGILGPTVPVKAGGASTTTKTSSQPHRGIPTAANKPSARRISADSTTPNGSVNHSSAATLSPPPPESQQPQRRGVVRLTSPPSTSISNGGSGARCSPFSDSSSLPSLVSAKKSAVPGKTPVFSILNKDGSRLLDQGGTAVTLRTSVPGALTAAGGASAPATGAATHGGDVTEVSRISSNSNSNSNNTSISHIRHSRPNSVSLLADDRAPPVPVHEPLLGVAAEEEANRKRGILVQSQLRSPTSEVQPVQSFSQRNDGEALRKMLAEQSKENARRAVQLQSQSRLSLTTDMVTTPMMGKSQPSTHSVLSSGSPPRSPSRPSTSTAAASAQSSLRAMLQEQQQLQDASRRSLEEHNRLMQAARAVRAPAPALSNELKASKTPAVALETSPAHVTTAATGAAAAVSTTAREDEAAHQKAGVNSLARTSPPGHSTNATFTPSASGIQVVKFTLPQEEEARQAAVQQLCRSSSGTQHVDTKDRYRALLAEQQSEFSAQEAKAQDYKALLSRAVEFNRLYQQQRSNLS</sequence>
<dbReference type="AlphaFoldDB" id="A0A640KEF4"/>
<evidence type="ECO:0000313" key="2">
    <source>
        <dbReference type="EMBL" id="GET87581.1"/>
    </source>
</evidence>
<feature type="compositionally biased region" description="Polar residues" evidence="1">
    <location>
        <begin position="340"/>
        <end position="356"/>
    </location>
</feature>
<feature type="region of interest" description="Disordered" evidence="1">
    <location>
        <begin position="281"/>
        <end position="418"/>
    </location>
</feature>
<proteinExistence type="predicted"/>
<feature type="compositionally biased region" description="Polar residues" evidence="1">
    <location>
        <begin position="532"/>
        <end position="551"/>
    </location>
</feature>
<feature type="compositionally biased region" description="Low complexity" evidence="1">
    <location>
        <begin position="308"/>
        <end position="320"/>
    </location>
</feature>
<feature type="region of interest" description="Disordered" evidence="1">
    <location>
        <begin position="590"/>
        <end position="648"/>
    </location>
</feature>
<dbReference type="OrthoDB" id="267763at2759"/>
<feature type="compositionally biased region" description="Polar residues" evidence="1">
    <location>
        <begin position="1"/>
        <end position="12"/>
    </location>
</feature>
<feature type="region of interest" description="Disordered" evidence="1">
    <location>
        <begin position="67"/>
        <end position="98"/>
    </location>
</feature>
<comment type="caution">
    <text evidence="2">The sequence shown here is derived from an EMBL/GenBank/DDBJ whole genome shotgun (WGS) entry which is preliminary data.</text>
</comment>
<organism evidence="2 3">
    <name type="scientific">Leishmania tarentolae</name>
    <name type="common">Sauroleishmania tarentolae</name>
    <dbReference type="NCBI Taxonomy" id="5689"/>
    <lineage>
        <taxon>Eukaryota</taxon>
        <taxon>Discoba</taxon>
        <taxon>Euglenozoa</taxon>
        <taxon>Kinetoplastea</taxon>
        <taxon>Metakinetoplastina</taxon>
        <taxon>Trypanosomatida</taxon>
        <taxon>Trypanosomatidae</taxon>
        <taxon>Leishmaniinae</taxon>
        <taxon>Leishmania</taxon>
        <taxon>lizard Leishmania</taxon>
    </lineage>
</organism>
<feature type="region of interest" description="Disordered" evidence="1">
    <location>
        <begin position="156"/>
        <end position="242"/>
    </location>
</feature>
<evidence type="ECO:0000256" key="1">
    <source>
        <dbReference type="SAM" id="MobiDB-lite"/>
    </source>
</evidence>
<feature type="region of interest" description="Disordered" evidence="1">
    <location>
        <begin position="471"/>
        <end position="491"/>
    </location>
</feature>
<feature type="compositionally biased region" description="Low complexity" evidence="1">
    <location>
        <begin position="471"/>
        <end position="487"/>
    </location>
</feature>
<feature type="region of interest" description="Disordered" evidence="1">
    <location>
        <begin position="115"/>
        <end position="143"/>
    </location>
</feature>